<dbReference type="RefSeq" id="WP_344249951.1">
    <property type="nucleotide sequence ID" value="NZ_BAAAPM010000008.1"/>
</dbReference>
<evidence type="ECO:0000256" key="2">
    <source>
        <dbReference type="ARBA" id="ARBA00022723"/>
    </source>
</evidence>
<keyword evidence="7" id="KW-1185">Reference proteome</keyword>
<dbReference type="SMART" id="SM00849">
    <property type="entry name" value="Lactamase_B"/>
    <property type="match status" value="1"/>
</dbReference>
<evidence type="ECO:0000259" key="5">
    <source>
        <dbReference type="SMART" id="SM00849"/>
    </source>
</evidence>
<evidence type="ECO:0000313" key="6">
    <source>
        <dbReference type="EMBL" id="GAA1736704.1"/>
    </source>
</evidence>
<name>A0ABN2JRS8_9MICO</name>
<evidence type="ECO:0000256" key="1">
    <source>
        <dbReference type="ARBA" id="ARBA00001947"/>
    </source>
</evidence>
<keyword evidence="2" id="KW-0479">Metal-binding</keyword>
<dbReference type="PANTHER" id="PTHR46233:SF3">
    <property type="entry name" value="HYDROXYACYLGLUTATHIONE HYDROLASE GLOC"/>
    <property type="match status" value="1"/>
</dbReference>
<comment type="cofactor">
    <cofactor evidence="1">
        <name>Zn(2+)</name>
        <dbReference type="ChEBI" id="CHEBI:29105"/>
    </cofactor>
</comment>
<dbReference type="Pfam" id="PF00753">
    <property type="entry name" value="Lactamase_B"/>
    <property type="match status" value="1"/>
</dbReference>
<protein>
    <submittedName>
        <fullName evidence="6">MBL fold metallo-hydrolase</fullName>
    </submittedName>
</protein>
<dbReference type="Proteomes" id="UP001501138">
    <property type="component" value="Unassembled WGS sequence"/>
</dbReference>
<dbReference type="InterPro" id="IPR001279">
    <property type="entry name" value="Metallo-B-lactamas"/>
</dbReference>
<evidence type="ECO:0000313" key="7">
    <source>
        <dbReference type="Proteomes" id="UP001501138"/>
    </source>
</evidence>
<dbReference type="Gene3D" id="3.60.15.10">
    <property type="entry name" value="Ribonuclease Z/Hydroxyacylglutathione hydrolase-like"/>
    <property type="match status" value="1"/>
</dbReference>
<evidence type="ECO:0000256" key="3">
    <source>
        <dbReference type="ARBA" id="ARBA00022801"/>
    </source>
</evidence>
<dbReference type="EMBL" id="BAAAPM010000008">
    <property type="protein sequence ID" value="GAA1736704.1"/>
    <property type="molecule type" value="Genomic_DNA"/>
</dbReference>
<evidence type="ECO:0000256" key="4">
    <source>
        <dbReference type="ARBA" id="ARBA00022833"/>
    </source>
</evidence>
<accession>A0ABN2JRS8</accession>
<dbReference type="SUPFAM" id="SSF56281">
    <property type="entry name" value="Metallo-hydrolase/oxidoreductase"/>
    <property type="match status" value="1"/>
</dbReference>
<organism evidence="6 7">
    <name type="scientific">Isoptericola hypogeus</name>
    <dbReference type="NCBI Taxonomy" id="300179"/>
    <lineage>
        <taxon>Bacteria</taxon>
        <taxon>Bacillati</taxon>
        <taxon>Actinomycetota</taxon>
        <taxon>Actinomycetes</taxon>
        <taxon>Micrococcales</taxon>
        <taxon>Promicromonosporaceae</taxon>
        <taxon>Isoptericola</taxon>
    </lineage>
</organism>
<sequence>MQIHPVQIHVVVAPVFGTNCCVVAVGGPTADDGAPRDCVVVDAGAGVADDVSRLVDAHGLRPRAVLATHGHVDHTWDAAELCDRYDVPMRLAAADAYRLADPFGTLGLVAAGGGAGGHAGVGVSGALTAALAAAGRRPEDYRAPGRVETFGPEPATGEVELAAGAVRLHAVAAPGHTEGSTLYVLGADDTGRDAPRGGPGATGSGVVLVGDVLFAGGVGRTDLPGGDPAVMARTLRDVVARLDPGLAVVPGHGPATTVGRELATNPFLR</sequence>
<gene>
    <name evidence="6" type="ORF">GCM10009809_34900</name>
</gene>
<dbReference type="InterPro" id="IPR036866">
    <property type="entry name" value="RibonucZ/Hydroxyglut_hydro"/>
</dbReference>
<keyword evidence="4" id="KW-0862">Zinc</keyword>
<dbReference type="CDD" id="cd06262">
    <property type="entry name" value="metallo-hydrolase-like_MBL-fold"/>
    <property type="match status" value="1"/>
</dbReference>
<feature type="domain" description="Metallo-beta-lactamase" evidence="5">
    <location>
        <begin position="17"/>
        <end position="252"/>
    </location>
</feature>
<keyword evidence="3" id="KW-0378">Hydrolase</keyword>
<dbReference type="PANTHER" id="PTHR46233">
    <property type="entry name" value="HYDROXYACYLGLUTATHIONE HYDROLASE GLOC"/>
    <property type="match status" value="1"/>
</dbReference>
<comment type="caution">
    <text evidence="6">The sequence shown here is derived from an EMBL/GenBank/DDBJ whole genome shotgun (WGS) entry which is preliminary data.</text>
</comment>
<dbReference type="InterPro" id="IPR051453">
    <property type="entry name" value="MBL_Glyoxalase_II"/>
</dbReference>
<proteinExistence type="predicted"/>
<reference evidence="6 7" key="1">
    <citation type="journal article" date="2019" name="Int. J. Syst. Evol. Microbiol.">
        <title>The Global Catalogue of Microorganisms (GCM) 10K type strain sequencing project: providing services to taxonomists for standard genome sequencing and annotation.</title>
        <authorList>
            <consortium name="The Broad Institute Genomics Platform"/>
            <consortium name="The Broad Institute Genome Sequencing Center for Infectious Disease"/>
            <person name="Wu L."/>
            <person name="Ma J."/>
        </authorList>
    </citation>
    <scope>NUCLEOTIDE SEQUENCE [LARGE SCALE GENOMIC DNA]</scope>
    <source>
        <strain evidence="6 7">JCM 15589</strain>
    </source>
</reference>